<keyword evidence="7" id="KW-1185">Reference proteome</keyword>
<dbReference type="FunFam" id="3.40.640.10:FF:000004">
    <property type="entry name" value="Acetylornithine aminotransferase"/>
    <property type="match status" value="1"/>
</dbReference>
<dbReference type="InterPro" id="IPR005814">
    <property type="entry name" value="Aminotrans_3"/>
</dbReference>
<dbReference type="InterPro" id="IPR004636">
    <property type="entry name" value="AcOrn/SuccOrn_fam"/>
</dbReference>
<dbReference type="HAMAP" id="MF_01107">
    <property type="entry name" value="ArgD_aminotrans_3"/>
    <property type="match status" value="1"/>
</dbReference>
<feature type="binding site" evidence="5">
    <location>
        <begin position="222"/>
        <end position="225"/>
    </location>
    <ligand>
        <name>pyridoxal 5'-phosphate</name>
        <dbReference type="ChEBI" id="CHEBI:597326"/>
    </ligand>
</feature>
<keyword evidence="3 5" id="KW-0808">Transferase</keyword>
<dbReference type="GO" id="GO:0042802">
    <property type="term" value="F:identical protein binding"/>
    <property type="evidence" value="ECO:0007669"/>
    <property type="project" value="TreeGrafter"/>
</dbReference>
<keyword evidence="4 5" id="KW-0663">Pyridoxal phosphate</keyword>
<evidence type="ECO:0000256" key="1">
    <source>
        <dbReference type="ARBA" id="ARBA00022576"/>
    </source>
</evidence>
<dbReference type="NCBIfam" id="NF002325">
    <property type="entry name" value="PRK01278.1"/>
    <property type="match status" value="1"/>
</dbReference>
<comment type="catalytic activity">
    <reaction evidence="5">
        <text>N(2)-acetyl-L-ornithine + 2-oxoglutarate = N-acetyl-L-glutamate 5-semialdehyde + L-glutamate</text>
        <dbReference type="Rhea" id="RHEA:18049"/>
        <dbReference type="ChEBI" id="CHEBI:16810"/>
        <dbReference type="ChEBI" id="CHEBI:29123"/>
        <dbReference type="ChEBI" id="CHEBI:29985"/>
        <dbReference type="ChEBI" id="CHEBI:57805"/>
        <dbReference type="EC" id="2.6.1.11"/>
    </reaction>
</comment>
<dbReference type="InterPro" id="IPR049704">
    <property type="entry name" value="Aminotrans_3_PPA_site"/>
</dbReference>
<dbReference type="EMBL" id="JAFBDQ010000022">
    <property type="protein sequence ID" value="MBM7558000.1"/>
    <property type="molecule type" value="Genomic_DNA"/>
</dbReference>
<protein>
    <recommendedName>
        <fullName evidence="5">Acetylornithine aminotransferase</fullName>
        <shortName evidence="5">ACOAT</shortName>
        <ecNumber evidence="5">2.6.1.11</ecNumber>
    </recommendedName>
</protein>
<dbReference type="RefSeq" id="WP_204702959.1">
    <property type="nucleotide sequence ID" value="NZ_JAFBDQ010000022.1"/>
</dbReference>
<accession>A0A938XZ68</accession>
<keyword evidence="5" id="KW-0963">Cytoplasm</keyword>
<keyword evidence="2 5" id="KW-0028">Amino-acid biosynthesis</keyword>
<dbReference type="Gene3D" id="3.90.1150.10">
    <property type="entry name" value="Aspartate Aminotransferase, domain 1"/>
    <property type="match status" value="1"/>
</dbReference>
<comment type="pathway">
    <text evidence="5">Amino-acid biosynthesis; L-arginine biosynthesis; N(2)-acetyl-L-ornithine from L-glutamate: step 4/4.</text>
</comment>
<comment type="miscellaneous">
    <text evidence="5">May also have succinyldiaminopimelate aminotransferase activity, thus carrying out the corresponding step in lysine biosynthesis.</text>
</comment>
<feature type="binding site" evidence="5">
    <location>
        <position position="137"/>
    </location>
    <ligand>
        <name>pyridoxal 5'-phosphate</name>
        <dbReference type="ChEBI" id="CHEBI:597326"/>
    </ligand>
</feature>
<proteinExistence type="inferred from homology"/>
<evidence type="ECO:0000313" key="6">
    <source>
        <dbReference type="EMBL" id="MBM7558000.1"/>
    </source>
</evidence>
<evidence type="ECO:0000256" key="5">
    <source>
        <dbReference type="HAMAP-Rule" id="MF_01107"/>
    </source>
</evidence>
<dbReference type="InterPro" id="IPR015421">
    <property type="entry name" value="PyrdxlP-dep_Trfase_major"/>
</dbReference>
<evidence type="ECO:0000256" key="2">
    <source>
        <dbReference type="ARBA" id="ARBA00022605"/>
    </source>
</evidence>
<feature type="binding site" evidence="5">
    <location>
        <begin position="105"/>
        <end position="106"/>
    </location>
    <ligand>
        <name>pyridoxal 5'-phosphate</name>
        <dbReference type="ChEBI" id="CHEBI:597326"/>
    </ligand>
</feature>
<dbReference type="PIRSF" id="PIRSF000521">
    <property type="entry name" value="Transaminase_4ab_Lys_Orn"/>
    <property type="match status" value="1"/>
</dbReference>
<comment type="similarity">
    <text evidence="5">Belongs to the class-III pyridoxal-phosphate-dependent aminotransferase family. ArgD subfamily.</text>
</comment>
<dbReference type="PANTHER" id="PTHR11986:SF79">
    <property type="entry name" value="ACETYLORNITHINE AMINOTRANSFERASE, MITOCHONDRIAL"/>
    <property type="match status" value="1"/>
</dbReference>
<dbReference type="Gene3D" id="3.40.640.10">
    <property type="entry name" value="Type I PLP-dependent aspartate aminotransferase-like (Major domain)"/>
    <property type="match status" value="1"/>
</dbReference>
<dbReference type="CDD" id="cd00610">
    <property type="entry name" value="OAT_like"/>
    <property type="match status" value="1"/>
</dbReference>
<keyword evidence="1 5" id="KW-0032">Aminotransferase</keyword>
<reference evidence="6" key="1">
    <citation type="submission" date="2021-01" db="EMBL/GenBank/DDBJ databases">
        <title>Genomic Encyclopedia of Type Strains, Phase IV (KMG-IV): sequencing the most valuable type-strain genomes for metagenomic binning, comparative biology and taxonomic classification.</title>
        <authorList>
            <person name="Goeker M."/>
        </authorList>
    </citation>
    <scope>NUCLEOTIDE SEQUENCE</scope>
    <source>
        <strain evidence="6">DSM 23230</strain>
    </source>
</reference>
<evidence type="ECO:0000256" key="4">
    <source>
        <dbReference type="ARBA" id="ARBA00022898"/>
    </source>
</evidence>
<dbReference type="PANTHER" id="PTHR11986">
    <property type="entry name" value="AMINOTRANSFERASE CLASS III"/>
    <property type="match status" value="1"/>
</dbReference>
<dbReference type="EC" id="2.6.1.11" evidence="5"/>
<dbReference type="InterPro" id="IPR015422">
    <property type="entry name" value="PyrdxlP-dep_Trfase_small"/>
</dbReference>
<dbReference type="AlphaFoldDB" id="A0A938XZ68"/>
<dbReference type="InterPro" id="IPR050103">
    <property type="entry name" value="Class-III_PLP-dep_AT"/>
</dbReference>
<evidence type="ECO:0000256" key="3">
    <source>
        <dbReference type="ARBA" id="ARBA00022679"/>
    </source>
</evidence>
<organism evidence="6 7">
    <name type="scientific">Halanaerobacter jeridensis</name>
    <dbReference type="NCBI Taxonomy" id="706427"/>
    <lineage>
        <taxon>Bacteria</taxon>
        <taxon>Bacillati</taxon>
        <taxon>Bacillota</taxon>
        <taxon>Clostridia</taxon>
        <taxon>Halanaerobiales</taxon>
        <taxon>Halobacteroidaceae</taxon>
        <taxon>Halanaerobacter</taxon>
    </lineage>
</organism>
<dbReference type="Pfam" id="PF00202">
    <property type="entry name" value="Aminotran_3"/>
    <property type="match status" value="1"/>
</dbReference>
<gene>
    <name evidence="5" type="primary">argD</name>
    <name evidence="6" type="ORF">JOC47_002869</name>
</gene>
<feature type="binding site" evidence="5">
    <location>
        <position position="140"/>
    </location>
    <ligand>
        <name>N(2)-acetyl-L-ornithine</name>
        <dbReference type="ChEBI" id="CHEBI:57805"/>
    </ligand>
</feature>
<dbReference type="GO" id="GO:0006526">
    <property type="term" value="P:L-arginine biosynthetic process"/>
    <property type="evidence" value="ECO:0007669"/>
    <property type="project" value="UniProtKB-UniRule"/>
</dbReference>
<comment type="cofactor">
    <cofactor evidence="5">
        <name>pyridoxal 5'-phosphate</name>
        <dbReference type="ChEBI" id="CHEBI:597326"/>
    </cofactor>
    <text evidence="5">Binds 1 pyridoxal phosphate per subunit.</text>
</comment>
<name>A0A938XZ68_9FIRM</name>
<dbReference type="NCBIfam" id="TIGR00707">
    <property type="entry name" value="argD"/>
    <property type="match status" value="1"/>
</dbReference>
<keyword evidence="5" id="KW-0055">Arginine biosynthesis</keyword>
<comment type="subcellular location">
    <subcellularLocation>
        <location evidence="5">Cytoplasm</location>
    </subcellularLocation>
</comment>
<sequence>MNTEEIVAADKEYFMNVFGERTMVAEKGEGVYLYDNEGNKYLDFSAGIAVNALGHNHPRVTEAIQDQAENLLHASNIYYFEIQAKLSQLLVENTCADKVFYANSGAEANEGALKLARKYFKKQEEDKYEIIATSESFHGRTLATLAATGQEKYQKPFTPLPQGFSFVPYNDLEAVKAEITEQTAAIMVEPIQGEGGVNPASQEYLQGLRDLCDEHNILLILDEVQTGIGRTGTLFAYQQYNIEPDIFTSAKALGNGVPVSALLARGDVAEAFEPGDHASTFGGNPLACRAAYATLSTILDEDIIPHAQNVGSYFKDELNKLEEKYDVIIDVKGQGLMLGVEVDTDPQMIRDKMLEKGVLILKAGKNVLRFVPPLIIKNEHVDEVIKKLDQVFATLNR</sequence>
<dbReference type="GO" id="GO:0005737">
    <property type="term" value="C:cytoplasm"/>
    <property type="evidence" value="ECO:0007669"/>
    <property type="project" value="UniProtKB-SubCell"/>
</dbReference>
<dbReference type="InterPro" id="IPR015424">
    <property type="entry name" value="PyrdxlP-dep_Trfase"/>
</dbReference>
<dbReference type="Proteomes" id="UP000774000">
    <property type="component" value="Unassembled WGS sequence"/>
</dbReference>
<dbReference type="PROSITE" id="PS00600">
    <property type="entry name" value="AA_TRANSFER_CLASS_3"/>
    <property type="match status" value="1"/>
</dbReference>
<comment type="subunit">
    <text evidence="5">Homodimer.</text>
</comment>
<comment type="caution">
    <text evidence="6">The sequence shown here is derived from an EMBL/GenBank/DDBJ whole genome shotgun (WGS) entry which is preliminary data.</text>
</comment>
<feature type="modified residue" description="N6-(pyridoxal phosphate)lysine" evidence="5">
    <location>
        <position position="251"/>
    </location>
</feature>
<feature type="binding site" evidence="5">
    <location>
        <position position="279"/>
    </location>
    <ligand>
        <name>N(2)-acetyl-L-ornithine</name>
        <dbReference type="ChEBI" id="CHEBI:57805"/>
    </ligand>
</feature>
<dbReference type="GO" id="GO:0030170">
    <property type="term" value="F:pyridoxal phosphate binding"/>
    <property type="evidence" value="ECO:0007669"/>
    <property type="project" value="InterPro"/>
</dbReference>
<evidence type="ECO:0000313" key="7">
    <source>
        <dbReference type="Proteomes" id="UP000774000"/>
    </source>
</evidence>
<feature type="binding site" evidence="5">
    <location>
        <position position="280"/>
    </location>
    <ligand>
        <name>pyridoxal 5'-phosphate</name>
        <dbReference type="ChEBI" id="CHEBI:597326"/>
    </ligand>
</feature>
<dbReference type="SUPFAM" id="SSF53383">
    <property type="entry name" value="PLP-dependent transferases"/>
    <property type="match status" value="1"/>
</dbReference>
<dbReference type="GO" id="GO:0003992">
    <property type="term" value="F:N2-acetyl-L-ornithine:2-oxoglutarate 5-aminotransferase activity"/>
    <property type="evidence" value="ECO:0007669"/>
    <property type="project" value="UniProtKB-UniRule"/>
</dbReference>